<protein>
    <submittedName>
        <fullName evidence="1">Uncharacterized protein</fullName>
    </submittedName>
</protein>
<reference evidence="1 2" key="1">
    <citation type="submission" date="2014-10" db="EMBL/GenBank/DDBJ databases">
        <title>Draft genome sequence of Actinoplanes utahensis NRRL 12052.</title>
        <authorList>
            <person name="Velasco-Bucheli B."/>
            <person name="del Cerro C."/>
            <person name="Hormigo D."/>
            <person name="Garcia J.L."/>
            <person name="Acebal C."/>
            <person name="Arroyo M."/>
            <person name="de la Mata I."/>
        </authorList>
    </citation>
    <scope>NUCLEOTIDE SEQUENCE [LARGE SCALE GENOMIC DNA]</scope>
    <source>
        <strain evidence="1 2">NRRL 12052</strain>
    </source>
</reference>
<sequence>MDLPLHDPAFWARYTFAYDEGPGFERLGDLADSIEPLDLGEDDEDVEGVEVFFDVGEGYRLVLDVCLELDLHELGVLVPGEPETASLGWDDIAHWHPHVFRWSELETICRAVDGERHPGPALALLCRFAAVFDDDDVEAAAAQVDAAHESLRPAGWTGYWPTAADWLARNDLRGQNVTWHTDDAGRRWAVQTGHNDKDLYTRRQGPKKFPHRKLARLLAVAQTAG</sequence>
<accession>A0A0A6UL02</accession>
<keyword evidence="2" id="KW-1185">Reference proteome</keyword>
<evidence type="ECO:0000313" key="2">
    <source>
        <dbReference type="Proteomes" id="UP000054537"/>
    </source>
</evidence>
<name>A0A0A6UL02_ACTUT</name>
<gene>
    <name evidence="1" type="ORF">MB27_21315</name>
</gene>
<dbReference type="AlphaFoldDB" id="A0A0A6UL02"/>
<dbReference type="OrthoDB" id="2612449at2"/>
<dbReference type="RefSeq" id="WP_043526900.1">
    <property type="nucleotide sequence ID" value="NZ_BAABKU010000030.1"/>
</dbReference>
<proteinExistence type="predicted"/>
<comment type="caution">
    <text evidence="1">The sequence shown here is derived from an EMBL/GenBank/DDBJ whole genome shotgun (WGS) entry which is preliminary data.</text>
</comment>
<organism evidence="1 2">
    <name type="scientific">Actinoplanes utahensis</name>
    <dbReference type="NCBI Taxonomy" id="1869"/>
    <lineage>
        <taxon>Bacteria</taxon>
        <taxon>Bacillati</taxon>
        <taxon>Actinomycetota</taxon>
        <taxon>Actinomycetes</taxon>
        <taxon>Micromonosporales</taxon>
        <taxon>Micromonosporaceae</taxon>
        <taxon>Actinoplanes</taxon>
    </lineage>
</organism>
<dbReference type="Proteomes" id="UP000054537">
    <property type="component" value="Unassembled WGS sequence"/>
</dbReference>
<evidence type="ECO:0000313" key="1">
    <source>
        <dbReference type="EMBL" id="KHD75753.1"/>
    </source>
</evidence>
<dbReference type="EMBL" id="JRTT01000024">
    <property type="protein sequence ID" value="KHD75753.1"/>
    <property type="molecule type" value="Genomic_DNA"/>
</dbReference>